<dbReference type="InterPro" id="IPR039426">
    <property type="entry name" value="TonB-dep_rcpt-like"/>
</dbReference>
<comment type="subcellular location">
    <subcellularLocation>
        <location evidence="1 7">Cell outer membrane</location>
        <topology evidence="1 7">Multi-pass membrane protein</topology>
    </subcellularLocation>
</comment>
<evidence type="ECO:0000256" key="6">
    <source>
        <dbReference type="ARBA" id="ARBA00023237"/>
    </source>
</evidence>
<keyword evidence="9" id="KW-0675">Receptor</keyword>
<keyword evidence="5 7" id="KW-0472">Membrane</keyword>
<evidence type="ECO:0000256" key="4">
    <source>
        <dbReference type="ARBA" id="ARBA00022692"/>
    </source>
</evidence>
<dbReference type="SUPFAM" id="SSF56935">
    <property type="entry name" value="Porins"/>
    <property type="match status" value="1"/>
</dbReference>
<dbReference type="AlphaFoldDB" id="A0A6B2GU66"/>
<dbReference type="Proteomes" id="UP000478546">
    <property type="component" value="Unassembled WGS sequence"/>
</dbReference>
<name>A0A6B2GU66_9BACT</name>
<dbReference type="GO" id="GO:0009279">
    <property type="term" value="C:cell outer membrane"/>
    <property type="evidence" value="ECO:0007669"/>
    <property type="project" value="UniProtKB-SubCell"/>
</dbReference>
<dbReference type="Gene3D" id="2.170.130.10">
    <property type="entry name" value="TonB-dependent receptor, plug domain"/>
    <property type="match status" value="1"/>
</dbReference>
<dbReference type="Pfam" id="PF07715">
    <property type="entry name" value="Plug"/>
    <property type="match status" value="1"/>
</dbReference>
<reference evidence="9 10" key="1">
    <citation type="submission" date="2020-01" db="EMBL/GenBank/DDBJ databases">
        <authorList>
            <person name="Kim M.K."/>
        </authorList>
    </citation>
    <scope>NUCLEOTIDE SEQUENCE [LARGE SCALE GENOMIC DNA]</scope>
    <source>
        <strain evidence="9 10">BT213</strain>
    </source>
</reference>
<comment type="caution">
    <text evidence="9">The sequence shown here is derived from an EMBL/GenBank/DDBJ whole genome shotgun (WGS) entry which is preliminary data.</text>
</comment>
<protein>
    <submittedName>
        <fullName evidence="9">TonB-dependent receptor plug domain-containing protein</fullName>
    </submittedName>
</protein>
<evidence type="ECO:0000256" key="1">
    <source>
        <dbReference type="ARBA" id="ARBA00004571"/>
    </source>
</evidence>
<dbReference type="InterPro" id="IPR036942">
    <property type="entry name" value="Beta-barrel_TonB_sf"/>
</dbReference>
<sequence length="880" mass="98055">MKQTLRNYKPVRLGSITFGFLLAGLTVTAQQLPSDSLSVLYSDARYQDLRRKAQSLTAIDFNKGLISNSEQLFTGKFAGLQLSAQGGQPGAGTQIRVHNITSITGSNQPLILLDGVPVNSQQTSFFTGVLNFINPSDIASVTFAKDDATLAVYGSRATNGVLFINTKQTHKSDRIRVQYTSTAAISVLRKKADVLSADQLREVVEKEYPEEANLLGNYSTDWQDVIYRNAYSHDQHLSLSGSILKAVPFRISAGHQNQQGILKTTQSKRNTLGLALNPSFLQDHLKLNLNLGGAQQDSRLAQPDLIYNALIFDPTQPVYQDNQYGNYFAYLDENGKAASYSPLNPLSLLEQQHLTDENNTMAGSAHLQYKFHPLPALKLNLRYSYQATDNAYKLSVDEKLAALEARNGSIMLQDFDRGTKNRFTEAFIVYEHPEQLLQSDISILAGVADATIKRVQNYREWMYNGTSSWWQKYKTERQTRNLFGKVSLLHKSKYGADLAFSSVRESNLVSGNNMFNIAVGGHWNLLKENFMVEQSSFTSLNLYGNLSSFKNDNSLAFVESAPSTSPYYGTLVDPDLKPENIIKLNLGASFGLLDDKLHGKLSYTRSKVKGVIHPVGVSRQTGYEYYLANVADFTSSGLEAAMQYKLVSNEQFEWGVGTTISYNTTNLTKMHNGMNGISYSPNYSGYAYFISRPGQPVNTFRLYEHAYDNNGRPIADTYKRSQNGAYILSEKNSPDPKLLLSVSSDLTYKKLSMGLLFRGSTGNYVFNALEQRTGYFLATENDSYLMNAAGSYLKDGFLFPQLRSTHFLENASFIKLEYIQLGYHVGNLWKDKVNMSLTATAQNALVLTKYKGQDPEVINGVDNGQYSNPATYSLGLKLDI</sequence>
<keyword evidence="3 7" id="KW-1134">Transmembrane beta strand</keyword>
<accession>A0A6B2GU66</accession>
<evidence type="ECO:0000256" key="5">
    <source>
        <dbReference type="ARBA" id="ARBA00023136"/>
    </source>
</evidence>
<organism evidence="9 10">
    <name type="scientific">Pontibacter fetidus</name>
    <dbReference type="NCBI Taxonomy" id="2700082"/>
    <lineage>
        <taxon>Bacteria</taxon>
        <taxon>Pseudomonadati</taxon>
        <taxon>Bacteroidota</taxon>
        <taxon>Cytophagia</taxon>
        <taxon>Cytophagales</taxon>
        <taxon>Hymenobacteraceae</taxon>
        <taxon>Pontibacter</taxon>
    </lineage>
</organism>
<comment type="similarity">
    <text evidence="7">Belongs to the TonB-dependent receptor family.</text>
</comment>
<evidence type="ECO:0000313" key="9">
    <source>
        <dbReference type="EMBL" id="NDK54459.1"/>
    </source>
</evidence>
<proteinExistence type="inferred from homology"/>
<keyword evidence="10" id="KW-1185">Reference proteome</keyword>
<dbReference type="InterPro" id="IPR037066">
    <property type="entry name" value="Plug_dom_sf"/>
</dbReference>
<evidence type="ECO:0000313" key="10">
    <source>
        <dbReference type="Proteomes" id="UP000478546"/>
    </source>
</evidence>
<feature type="domain" description="TonB-dependent receptor plug" evidence="8">
    <location>
        <begin position="52"/>
        <end position="161"/>
    </location>
</feature>
<evidence type="ECO:0000256" key="3">
    <source>
        <dbReference type="ARBA" id="ARBA00022452"/>
    </source>
</evidence>
<gene>
    <name evidence="9" type="ORF">GWO68_00885</name>
</gene>
<evidence type="ECO:0000259" key="8">
    <source>
        <dbReference type="Pfam" id="PF07715"/>
    </source>
</evidence>
<dbReference type="PROSITE" id="PS52016">
    <property type="entry name" value="TONB_DEPENDENT_REC_3"/>
    <property type="match status" value="1"/>
</dbReference>
<keyword evidence="2 7" id="KW-0813">Transport</keyword>
<keyword evidence="6 7" id="KW-0998">Cell outer membrane</keyword>
<dbReference type="EMBL" id="JAAEAA010000001">
    <property type="protein sequence ID" value="NDK54459.1"/>
    <property type="molecule type" value="Genomic_DNA"/>
</dbReference>
<evidence type="ECO:0000256" key="2">
    <source>
        <dbReference type="ARBA" id="ARBA00022448"/>
    </source>
</evidence>
<dbReference type="Gene3D" id="2.40.170.20">
    <property type="entry name" value="TonB-dependent receptor, beta-barrel domain"/>
    <property type="match status" value="1"/>
</dbReference>
<dbReference type="RefSeq" id="WP_162344507.1">
    <property type="nucleotide sequence ID" value="NZ_JAAEAA010000001.1"/>
</dbReference>
<keyword evidence="4 7" id="KW-0812">Transmembrane</keyword>
<dbReference type="InterPro" id="IPR012910">
    <property type="entry name" value="Plug_dom"/>
</dbReference>
<evidence type="ECO:0000256" key="7">
    <source>
        <dbReference type="PROSITE-ProRule" id="PRU01360"/>
    </source>
</evidence>